<comment type="subcellular location">
    <subcellularLocation>
        <location evidence="1">Endomembrane system</location>
        <topology evidence="1">Multi-pass membrane protein</topology>
    </subcellularLocation>
</comment>
<feature type="transmembrane region" description="Helical" evidence="5">
    <location>
        <begin position="38"/>
        <end position="58"/>
    </location>
</feature>
<keyword evidence="3 5" id="KW-1133">Transmembrane helix</keyword>
<dbReference type="GO" id="GO:0012505">
    <property type="term" value="C:endomembrane system"/>
    <property type="evidence" value="ECO:0007669"/>
    <property type="project" value="UniProtKB-SubCell"/>
</dbReference>
<keyword evidence="2 5" id="KW-0812">Transmembrane</keyword>
<evidence type="ECO:0000313" key="7">
    <source>
        <dbReference type="Proteomes" id="UP000052008"/>
    </source>
</evidence>
<evidence type="ECO:0000313" key="6">
    <source>
        <dbReference type="EMBL" id="KPJ53407.1"/>
    </source>
</evidence>
<dbReference type="Pfam" id="PF04191">
    <property type="entry name" value="PEMT"/>
    <property type="match status" value="1"/>
</dbReference>
<evidence type="ECO:0008006" key="8">
    <source>
        <dbReference type="Google" id="ProtNLM"/>
    </source>
</evidence>
<reference evidence="6 7" key="1">
    <citation type="journal article" date="2015" name="Microbiome">
        <title>Genomic resolution of linkages in carbon, nitrogen, and sulfur cycling among widespread estuary sediment bacteria.</title>
        <authorList>
            <person name="Baker B.J."/>
            <person name="Lazar C.S."/>
            <person name="Teske A.P."/>
            <person name="Dick G.J."/>
        </authorList>
    </citation>
    <scope>NUCLEOTIDE SEQUENCE [LARGE SCALE GENOMIC DNA]</scope>
    <source>
        <strain evidence="6">DG_24</strain>
    </source>
</reference>
<evidence type="ECO:0000256" key="4">
    <source>
        <dbReference type="ARBA" id="ARBA00023136"/>
    </source>
</evidence>
<name>A0A0S7WTV4_UNCT6</name>
<feature type="transmembrane region" description="Helical" evidence="5">
    <location>
        <begin position="12"/>
        <end position="32"/>
    </location>
</feature>
<evidence type="ECO:0000256" key="5">
    <source>
        <dbReference type="SAM" id="Phobius"/>
    </source>
</evidence>
<dbReference type="PANTHER" id="PTHR43847">
    <property type="entry name" value="BLL3993 PROTEIN"/>
    <property type="match status" value="1"/>
</dbReference>
<dbReference type="EMBL" id="LIZS01000020">
    <property type="protein sequence ID" value="KPJ53407.1"/>
    <property type="molecule type" value="Genomic_DNA"/>
</dbReference>
<protein>
    <recommendedName>
        <fullName evidence="8">Steroid 5-alpha reductase C-terminal domain-containing protein</fullName>
    </recommendedName>
</protein>
<dbReference type="AlphaFoldDB" id="A0A0S7WTV4"/>
<evidence type="ECO:0000256" key="1">
    <source>
        <dbReference type="ARBA" id="ARBA00004127"/>
    </source>
</evidence>
<comment type="caution">
    <text evidence="6">The sequence shown here is derived from an EMBL/GenBank/DDBJ whole genome shotgun (WGS) entry which is preliminary data.</text>
</comment>
<gene>
    <name evidence="6" type="ORF">AMJ39_04910</name>
</gene>
<organism evidence="6 7">
    <name type="scientific">candidate division TA06 bacterium DG_24</name>
    <dbReference type="NCBI Taxonomy" id="1703770"/>
    <lineage>
        <taxon>Bacteria</taxon>
        <taxon>Bacteria division TA06</taxon>
    </lineage>
</organism>
<feature type="transmembrane region" description="Helical" evidence="5">
    <location>
        <begin position="88"/>
        <end position="121"/>
    </location>
</feature>
<dbReference type="InterPro" id="IPR007318">
    <property type="entry name" value="Phopholipid_MeTrfase"/>
</dbReference>
<keyword evidence="4 5" id="KW-0472">Membrane</keyword>
<dbReference type="Proteomes" id="UP000052008">
    <property type="component" value="Unassembled WGS sequence"/>
</dbReference>
<dbReference type="InterPro" id="IPR052527">
    <property type="entry name" value="Metal_cation-efflux_comp"/>
</dbReference>
<dbReference type="STRING" id="1703770.AMJ39_04910"/>
<proteinExistence type="predicted"/>
<evidence type="ECO:0000256" key="2">
    <source>
        <dbReference type="ARBA" id="ARBA00022692"/>
    </source>
</evidence>
<dbReference type="Gene3D" id="1.20.120.1630">
    <property type="match status" value="1"/>
</dbReference>
<evidence type="ECO:0000256" key="3">
    <source>
        <dbReference type="ARBA" id="ARBA00022989"/>
    </source>
</evidence>
<dbReference type="PANTHER" id="PTHR43847:SF1">
    <property type="entry name" value="BLL3993 PROTEIN"/>
    <property type="match status" value="1"/>
</dbReference>
<accession>A0A0S7WTV4</accession>
<sequence length="153" mass="17267">MKTNRPEPPAYLFVCLLLGVGLHFVVPIVQLVRFPYRLGGILLLGVGIWLNIWADNLFKKAETTVKPFEESSALIVEGPFRASRHPMYLGMALALLGVGLLLGSLVALLVALLVPFAFIAAMEIAFIKHEERALETTFGEEYNRYRRQVRRWL</sequence>